<organism evidence="1 2">
    <name type="scientific">Nibrella viscosa</name>
    <dbReference type="NCBI Taxonomy" id="1084524"/>
    <lineage>
        <taxon>Bacteria</taxon>
        <taxon>Pseudomonadati</taxon>
        <taxon>Bacteroidota</taxon>
        <taxon>Cytophagia</taxon>
        <taxon>Cytophagales</taxon>
        <taxon>Spirosomataceae</taxon>
        <taxon>Nibrella</taxon>
    </lineage>
</organism>
<name>A0ABP8KSH4_9BACT</name>
<keyword evidence="2" id="KW-1185">Reference proteome</keyword>
<proteinExistence type="predicted"/>
<gene>
    <name evidence="1" type="ORF">GCM10023187_41840</name>
</gene>
<reference evidence="2" key="1">
    <citation type="journal article" date="2019" name="Int. J. Syst. Evol. Microbiol.">
        <title>The Global Catalogue of Microorganisms (GCM) 10K type strain sequencing project: providing services to taxonomists for standard genome sequencing and annotation.</title>
        <authorList>
            <consortium name="The Broad Institute Genomics Platform"/>
            <consortium name="The Broad Institute Genome Sequencing Center for Infectious Disease"/>
            <person name="Wu L."/>
            <person name="Ma J."/>
        </authorList>
    </citation>
    <scope>NUCLEOTIDE SEQUENCE [LARGE SCALE GENOMIC DNA]</scope>
    <source>
        <strain evidence="2">JCM 17925</strain>
    </source>
</reference>
<protein>
    <submittedName>
        <fullName evidence="1">Uncharacterized protein</fullName>
    </submittedName>
</protein>
<accession>A0ABP8KSH4</accession>
<sequence>MKTFEPGGGNPQAPLMLKLFKLFRSCVVVRVKPIIRNNAMKHFETVTEAMEDLRQRGYTYEFVPKQNHLEEVQTHTKVRSEEFNVDEFHRFEGTSDPGDEMTVYGITTANGLKGVFMSALGAYANEFSKELMDKFTIVDRKEVNTDGAVKPIDTTAANQ</sequence>
<dbReference type="EMBL" id="BAABHB010000010">
    <property type="protein sequence ID" value="GAA4413495.1"/>
    <property type="molecule type" value="Genomic_DNA"/>
</dbReference>
<evidence type="ECO:0000313" key="2">
    <source>
        <dbReference type="Proteomes" id="UP001500936"/>
    </source>
</evidence>
<comment type="caution">
    <text evidence="1">The sequence shown here is derived from an EMBL/GenBank/DDBJ whole genome shotgun (WGS) entry which is preliminary data.</text>
</comment>
<dbReference type="Proteomes" id="UP001500936">
    <property type="component" value="Unassembled WGS sequence"/>
</dbReference>
<evidence type="ECO:0000313" key="1">
    <source>
        <dbReference type="EMBL" id="GAA4413495.1"/>
    </source>
</evidence>